<proteinExistence type="predicted"/>
<organism evidence="1 2">
    <name type="scientific">Steinernema carpocapsae</name>
    <name type="common">Entomopathogenic nematode</name>
    <dbReference type="NCBI Taxonomy" id="34508"/>
    <lineage>
        <taxon>Eukaryota</taxon>
        <taxon>Metazoa</taxon>
        <taxon>Ecdysozoa</taxon>
        <taxon>Nematoda</taxon>
        <taxon>Chromadorea</taxon>
        <taxon>Rhabditida</taxon>
        <taxon>Tylenchina</taxon>
        <taxon>Panagrolaimomorpha</taxon>
        <taxon>Strongyloidoidea</taxon>
        <taxon>Steinernematidae</taxon>
        <taxon>Steinernema</taxon>
    </lineage>
</organism>
<comment type="caution">
    <text evidence="1">The sequence shown here is derived from an EMBL/GenBank/DDBJ whole genome shotgun (WGS) entry which is preliminary data.</text>
</comment>
<dbReference type="EMBL" id="AZBU02000006">
    <property type="protein sequence ID" value="TKR73942.1"/>
    <property type="molecule type" value="Genomic_DNA"/>
</dbReference>
<keyword evidence="2" id="KW-1185">Reference proteome</keyword>
<evidence type="ECO:0000313" key="1">
    <source>
        <dbReference type="EMBL" id="TKR73942.1"/>
    </source>
</evidence>
<sequence>MWLSYSFKPFCVTTRSSRFDYLGLKTLQPAGFCCLFPLPFWRRAVCGRAGDVERRLRLIRLGAILRRWVFFERGSAFFQ</sequence>
<gene>
    <name evidence="1" type="ORF">L596_021182</name>
</gene>
<dbReference type="Proteomes" id="UP000298663">
    <property type="component" value="Unassembled WGS sequence"/>
</dbReference>
<evidence type="ECO:0000313" key="2">
    <source>
        <dbReference type="Proteomes" id="UP000298663"/>
    </source>
</evidence>
<reference evidence="1 2" key="1">
    <citation type="journal article" date="2015" name="Genome Biol.">
        <title>Comparative genomics of Steinernema reveals deeply conserved gene regulatory networks.</title>
        <authorList>
            <person name="Dillman A.R."/>
            <person name="Macchietto M."/>
            <person name="Porter C.F."/>
            <person name="Rogers A."/>
            <person name="Williams B."/>
            <person name="Antoshechkin I."/>
            <person name="Lee M.M."/>
            <person name="Goodwin Z."/>
            <person name="Lu X."/>
            <person name="Lewis E.E."/>
            <person name="Goodrich-Blair H."/>
            <person name="Stock S.P."/>
            <person name="Adams B.J."/>
            <person name="Sternberg P.W."/>
            <person name="Mortazavi A."/>
        </authorList>
    </citation>
    <scope>NUCLEOTIDE SEQUENCE [LARGE SCALE GENOMIC DNA]</scope>
    <source>
        <strain evidence="1 2">ALL</strain>
    </source>
</reference>
<protein>
    <submittedName>
        <fullName evidence="1">Uncharacterized protein</fullName>
    </submittedName>
</protein>
<name>A0A4U5MWR2_STECR</name>
<accession>A0A4U5MWR2</accession>
<reference evidence="1 2" key="2">
    <citation type="journal article" date="2019" name="G3 (Bethesda)">
        <title>Hybrid Assembly of the Genome of the Entomopathogenic Nematode Steinernema carpocapsae Identifies the X-Chromosome.</title>
        <authorList>
            <person name="Serra L."/>
            <person name="Macchietto M."/>
            <person name="Macias-Munoz A."/>
            <person name="McGill C.J."/>
            <person name="Rodriguez I.M."/>
            <person name="Rodriguez B."/>
            <person name="Murad R."/>
            <person name="Mortazavi A."/>
        </authorList>
    </citation>
    <scope>NUCLEOTIDE SEQUENCE [LARGE SCALE GENOMIC DNA]</scope>
    <source>
        <strain evidence="1 2">ALL</strain>
    </source>
</reference>
<dbReference type="AlphaFoldDB" id="A0A4U5MWR2"/>